<accession>A0A2U2DHU6</accession>
<dbReference type="AlphaFoldDB" id="A0A2U2DHU6"/>
<name>A0A2U2DHU6_9HYPH</name>
<dbReference type="EMBL" id="QFBC01000020">
    <property type="protein sequence ID" value="PWE52895.1"/>
    <property type="molecule type" value="Genomic_DNA"/>
</dbReference>
<proteinExistence type="predicted"/>
<feature type="region of interest" description="Disordered" evidence="1">
    <location>
        <begin position="1"/>
        <end position="30"/>
    </location>
</feature>
<gene>
    <name evidence="2" type="ORF">DEM27_28670</name>
</gene>
<evidence type="ECO:0000256" key="1">
    <source>
        <dbReference type="SAM" id="MobiDB-lite"/>
    </source>
</evidence>
<dbReference type="Proteomes" id="UP000245252">
    <property type="component" value="Unassembled WGS sequence"/>
</dbReference>
<feature type="compositionally biased region" description="Basic and acidic residues" evidence="1">
    <location>
        <begin position="1"/>
        <end position="10"/>
    </location>
</feature>
<dbReference type="OrthoDB" id="8402166at2"/>
<evidence type="ECO:0000313" key="2">
    <source>
        <dbReference type="EMBL" id="PWE52895.1"/>
    </source>
</evidence>
<protein>
    <submittedName>
        <fullName evidence="2">Uncharacterized protein</fullName>
    </submittedName>
</protein>
<comment type="caution">
    <text evidence="2">The sequence shown here is derived from an EMBL/GenBank/DDBJ whole genome shotgun (WGS) entry which is preliminary data.</text>
</comment>
<evidence type="ECO:0000313" key="3">
    <source>
        <dbReference type="Proteomes" id="UP000245252"/>
    </source>
</evidence>
<keyword evidence="3" id="KW-1185">Reference proteome</keyword>
<organism evidence="2 3">
    <name type="scientific">Metarhizobium album</name>
    <dbReference type="NCBI Taxonomy" id="2182425"/>
    <lineage>
        <taxon>Bacteria</taxon>
        <taxon>Pseudomonadati</taxon>
        <taxon>Pseudomonadota</taxon>
        <taxon>Alphaproteobacteria</taxon>
        <taxon>Hyphomicrobiales</taxon>
        <taxon>Rhizobiaceae</taxon>
        <taxon>Metarhizobium</taxon>
    </lineage>
</organism>
<sequence length="104" mass="11388">MRGGKREGAGRPEGSPNKATAARQQEIADSGMTPLDYLLSVMRDPDEGQDTRLEAAKAAAPYVHPKLASIQHAGTVGFMTHEDWLDELDKLDGARTDYHNRIRG</sequence>
<reference evidence="2 3" key="1">
    <citation type="submission" date="2018-05" db="EMBL/GenBank/DDBJ databases">
        <title>The draft genome of strain NS-104.</title>
        <authorList>
            <person name="Hang P."/>
            <person name="Jiang J."/>
        </authorList>
    </citation>
    <scope>NUCLEOTIDE SEQUENCE [LARGE SCALE GENOMIC DNA]</scope>
    <source>
        <strain evidence="2 3">NS-104</strain>
    </source>
</reference>